<dbReference type="Proteomes" id="UP000298517">
    <property type="component" value="Unassembled WGS sequence"/>
</dbReference>
<protein>
    <submittedName>
        <fullName evidence="3">Glycerol acyltransferase</fullName>
    </submittedName>
</protein>
<dbReference type="GO" id="GO:0004366">
    <property type="term" value="F:glycerol-3-phosphate O-acyltransferase activity"/>
    <property type="evidence" value="ECO:0007669"/>
    <property type="project" value="TreeGrafter"/>
</dbReference>
<evidence type="ECO:0000259" key="2">
    <source>
        <dbReference type="SMART" id="SM00563"/>
    </source>
</evidence>
<dbReference type="InterPro" id="IPR002123">
    <property type="entry name" value="Plipid/glycerol_acylTrfase"/>
</dbReference>
<accession>A0A4Y8AZ55</accession>
<comment type="caution">
    <text evidence="3">The sequence shown here is derived from an EMBL/GenBank/DDBJ whole genome shotgun (WGS) entry which is preliminary data.</text>
</comment>
<keyword evidence="3" id="KW-0808">Transferase</keyword>
<sequence>MLKNIWYNTVKYIVKIGLFFTHKKIKVFGKKNIPKEGATIFIGNHQNALLDAILIPTTNSRNIHFLTRASAFKTKIANKILRSINMIPVYRLRDGKDSMNKNIAIFEQCFEFLKDKKAIQIFAEGEHHNFRSLLPLKKGFARIILGTLQKYPELDIKIIPVGINYDSHLNFPSSVSIYYGEPILANPYFNIEKPDTSYKSIKTKVSSELKKLTTHIDNLEEHDVIIEKLKNLNVDFLDPIETNKILENLDTKTSKKIKKQKINWFTPIHLFTRLNSFFPLLIWKYLKPKIKDIIFTNTYRFALILTVFPIFYLIQAIIISAIFNYKYGLIYLVICIATGIITTKTATVTA</sequence>
<evidence type="ECO:0000313" key="3">
    <source>
        <dbReference type="EMBL" id="TEW77112.1"/>
    </source>
</evidence>
<dbReference type="InterPro" id="IPR052744">
    <property type="entry name" value="GPAT/DAPAT"/>
</dbReference>
<dbReference type="PANTHER" id="PTHR31605:SF0">
    <property type="entry name" value="GLYCEROL-3-PHOSPHATE O-ACYLTRANSFERASE 1"/>
    <property type="match status" value="1"/>
</dbReference>
<keyword evidence="1" id="KW-1133">Transmembrane helix</keyword>
<dbReference type="EMBL" id="SNQI01000001">
    <property type="protein sequence ID" value="TEW77112.1"/>
    <property type="molecule type" value="Genomic_DNA"/>
</dbReference>
<dbReference type="GO" id="GO:0016287">
    <property type="term" value="F:glycerone-phosphate O-acyltransferase activity"/>
    <property type="evidence" value="ECO:0007669"/>
    <property type="project" value="TreeGrafter"/>
</dbReference>
<dbReference type="GO" id="GO:0008654">
    <property type="term" value="P:phospholipid biosynthetic process"/>
    <property type="evidence" value="ECO:0007669"/>
    <property type="project" value="TreeGrafter"/>
</dbReference>
<dbReference type="RefSeq" id="WP_134247120.1">
    <property type="nucleotide sequence ID" value="NZ_SNQI01000001.1"/>
</dbReference>
<dbReference type="Pfam" id="PF01553">
    <property type="entry name" value="Acyltransferase"/>
    <property type="match status" value="1"/>
</dbReference>
<dbReference type="CDD" id="cd07992">
    <property type="entry name" value="LPLAT_AAK14816-like"/>
    <property type="match status" value="1"/>
</dbReference>
<organism evidence="3 4">
    <name type="scientific">Gramella jeungdoensis</name>
    <dbReference type="NCBI Taxonomy" id="708091"/>
    <lineage>
        <taxon>Bacteria</taxon>
        <taxon>Pseudomonadati</taxon>
        <taxon>Bacteroidota</taxon>
        <taxon>Flavobacteriia</taxon>
        <taxon>Flavobacteriales</taxon>
        <taxon>Flavobacteriaceae</taxon>
        <taxon>Christiangramia</taxon>
    </lineage>
</organism>
<dbReference type="SMART" id="SM00563">
    <property type="entry name" value="PlsC"/>
    <property type="match status" value="1"/>
</dbReference>
<keyword evidence="3" id="KW-0012">Acyltransferase</keyword>
<dbReference type="SUPFAM" id="SSF69593">
    <property type="entry name" value="Glycerol-3-phosphate (1)-acyltransferase"/>
    <property type="match status" value="1"/>
</dbReference>
<gene>
    <name evidence="3" type="ORF">E2488_04495</name>
</gene>
<feature type="transmembrane region" description="Helical" evidence="1">
    <location>
        <begin position="264"/>
        <end position="286"/>
    </location>
</feature>
<evidence type="ECO:0000256" key="1">
    <source>
        <dbReference type="SAM" id="Phobius"/>
    </source>
</evidence>
<keyword evidence="1" id="KW-0472">Membrane</keyword>
<reference evidence="3 4" key="1">
    <citation type="journal article" date="2011" name="J. Microbiol.">
        <title>Gramella jeungdoensis sp. nov., isolated from a solar saltern in Korea.</title>
        <authorList>
            <person name="Joung Y."/>
            <person name="Kim H."/>
            <person name="Jang T."/>
            <person name="Ahn T.S."/>
            <person name="Joh K."/>
        </authorList>
    </citation>
    <scope>NUCLEOTIDE SEQUENCE [LARGE SCALE GENOMIC DNA]</scope>
    <source>
        <strain evidence="3 4">KCTC 23123</strain>
    </source>
</reference>
<proteinExistence type="predicted"/>
<dbReference type="OrthoDB" id="9806008at2"/>
<evidence type="ECO:0000313" key="4">
    <source>
        <dbReference type="Proteomes" id="UP000298517"/>
    </source>
</evidence>
<dbReference type="PANTHER" id="PTHR31605">
    <property type="entry name" value="GLYCEROL-3-PHOSPHATE O-ACYLTRANSFERASE 1"/>
    <property type="match status" value="1"/>
</dbReference>
<feature type="domain" description="Phospholipid/glycerol acyltransferase" evidence="2">
    <location>
        <begin position="39"/>
        <end position="166"/>
    </location>
</feature>
<keyword evidence="1" id="KW-0812">Transmembrane</keyword>
<name>A0A4Y8AZ55_9FLAO</name>
<feature type="transmembrane region" description="Helical" evidence="1">
    <location>
        <begin position="298"/>
        <end position="323"/>
    </location>
</feature>
<dbReference type="AlphaFoldDB" id="A0A4Y8AZ55"/>
<keyword evidence="4" id="KW-1185">Reference proteome</keyword>
<feature type="transmembrane region" description="Helical" evidence="1">
    <location>
        <begin position="329"/>
        <end position="347"/>
    </location>
</feature>